<name>A0A378XW26_PAEPO</name>
<sequence length="145" mass="16162">MLLKEIDTNHSTSSVSCTYTPSIETYNIVTDNMTDDCKPTQLGNGCCIWLNEKGQLGEIECIYPKSFKAEISTYFHLDEWIYGTPSFEISSIDDDVVIEQIEDGYIIWLSSKSNVDLEVSQGGISYLLSGNKLSGIVAKKSEIIE</sequence>
<dbReference type="AlphaFoldDB" id="A0A378XW26"/>
<organism evidence="1 2">
    <name type="scientific">Paenibacillus polymyxa</name>
    <name type="common">Bacillus polymyxa</name>
    <dbReference type="NCBI Taxonomy" id="1406"/>
    <lineage>
        <taxon>Bacteria</taxon>
        <taxon>Bacillati</taxon>
        <taxon>Bacillota</taxon>
        <taxon>Bacilli</taxon>
        <taxon>Bacillales</taxon>
        <taxon>Paenibacillaceae</taxon>
        <taxon>Paenibacillus</taxon>
    </lineage>
</organism>
<dbReference type="RefSeq" id="WP_019686632.1">
    <property type="nucleotide sequence ID" value="NZ_CP049598.1"/>
</dbReference>
<gene>
    <name evidence="1" type="ORF">NCTC10343_01507</name>
</gene>
<evidence type="ECO:0000313" key="2">
    <source>
        <dbReference type="Proteomes" id="UP000254400"/>
    </source>
</evidence>
<proteinExistence type="predicted"/>
<protein>
    <submittedName>
        <fullName evidence="1">Uncharacterized protein</fullName>
    </submittedName>
</protein>
<dbReference type="GeneID" id="93350294"/>
<dbReference type="Proteomes" id="UP000254400">
    <property type="component" value="Unassembled WGS sequence"/>
</dbReference>
<dbReference type="EMBL" id="UGSC01000001">
    <property type="protein sequence ID" value="SUA68068.1"/>
    <property type="molecule type" value="Genomic_DNA"/>
</dbReference>
<reference evidence="1 2" key="1">
    <citation type="submission" date="2018-06" db="EMBL/GenBank/DDBJ databases">
        <authorList>
            <consortium name="Pathogen Informatics"/>
            <person name="Doyle S."/>
        </authorList>
    </citation>
    <scope>NUCLEOTIDE SEQUENCE [LARGE SCALE GENOMIC DNA]</scope>
    <source>
        <strain evidence="1 2">NCTC10343</strain>
    </source>
</reference>
<evidence type="ECO:0000313" key="1">
    <source>
        <dbReference type="EMBL" id="SUA68068.1"/>
    </source>
</evidence>
<accession>A0A378XW26</accession>